<name>A0AAJ0BU64_9PEZI</name>
<sequence>MTPQIYLNPTARDWTWHPQPNNHPSPSPGSPSPATTFHQSLPNYTPTPLRPLPATARALGLGHVLAKDESRRLGLPSFKILGASWAVHRAATSATPPPTRIVACTAGNWGRAVARSAAALGLAAAVFVPGHMPEATRRAIRGEGEGVEVVVVEGGSYDDSLAAARGEVACREGSVLVMDVGFEGYEDVPQWVVEGYGTMLDESDAQVLAHTGGKPATHAVVPVGAGSVAQAVTQHFKAAARPGGATARVVAVEPTTAASLRAALEAGCVVAAPTGDTIMCGLNCGTISTTAWPVLERGVDASVAVSDAEAHEAVKELEGLGVEVGPCGAATLVALRRVVGEKREELGLDQDSVVVLYCTEGPREYEVPR</sequence>
<evidence type="ECO:0000313" key="3">
    <source>
        <dbReference type="EMBL" id="KAK1763117.1"/>
    </source>
</evidence>
<accession>A0AAJ0BU64</accession>
<dbReference type="AlphaFoldDB" id="A0AAJ0BU64"/>
<dbReference type="Gene3D" id="3.40.50.1100">
    <property type="match status" value="2"/>
</dbReference>
<dbReference type="InterPro" id="IPR036052">
    <property type="entry name" value="TrpB-like_PALP_sf"/>
</dbReference>
<keyword evidence="4" id="KW-1185">Reference proteome</keyword>
<dbReference type="Pfam" id="PF00291">
    <property type="entry name" value="PALP"/>
    <property type="match status" value="1"/>
</dbReference>
<dbReference type="GeneID" id="85308847"/>
<dbReference type="SUPFAM" id="SSF53686">
    <property type="entry name" value="Tryptophan synthase beta subunit-like PLP-dependent enzymes"/>
    <property type="match status" value="1"/>
</dbReference>
<evidence type="ECO:0000259" key="2">
    <source>
        <dbReference type="Pfam" id="PF00291"/>
    </source>
</evidence>
<feature type="domain" description="Tryptophan synthase beta chain-like PALP" evidence="2">
    <location>
        <begin position="43"/>
        <end position="356"/>
    </location>
</feature>
<evidence type="ECO:0000313" key="4">
    <source>
        <dbReference type="Proteomes" id="UP001244011"/>
    </source>
</evidence>
<reference evidence="3" key="1">
    <citation type="submission" date="2023-06" db="EMBL/GenBank/DDBJ databases">
        <title>Genome-scale phylogeny and comparative genomics of the fungal order Sordariales.</title>
        <authorList>
            <consortium name="Lawrence Berkeley National Laboratory"/>
            <person name="Hensen N."/>
            <person name="Bonometti L."/>
            <person name="Westerberg I."/>
            <person name="Brannstrom I.O."/>
            <person name="Guillou S."/>
            <person name="Cros-Aarteil S."/>
            <person name="Calhoun S."/>
            <person name="Haridas S."/>
            <person name="Kuo A."/>
            <person name="Mondo S."/>
            <person name="Pangilinan J."/>
            <person name="Riley R."/>
            <person name="Labutti K."/>
            <person name="Andreopoulos B."/>
            <person name="Lipzen A."/>
            <person name="Chen C."/>
            <person name="Yanf M."/>
            <person name="Daum C."/>
            <person name="Ng V."/>
            <person name="Clum A."/>
            <person name="Steindorff A."/>
            <person name="Ohm R."/>
            <person name="Martin F."/>
            <person name="Silar P."/>
            <person name="Natvig D."/>
            <person name="Lalanne C."/>
            <person name="Gautier V."/>
            <person name="Ament-Velasquez S.L."/>
            <person name="Kruys A."/>
            <person name="Hutchinson M.I."/>
            <person name="Powell A.J."/>
            <person name="Barry K."/>
            <person name="Miller A.N."/>
            <person name="Grigoriev I.V."/>
            <person name="Debuchy R."/>
            <person name="Gladieux P."/>
            <person name="Thoren M.H."/>
            <person name="Johannesson H."/>
        </authorList>
    </citation>
    <scope>NUCLEOTIDE SEQUENCE</scope>
    <source>
        <strain evidence="3">8032-3</strain>
    </source>
</reference>
<dbReference type="PANTHER" id="PTHR42937:SF1">
    <property type="entry name" value="DIAMINOPROPIONATE AMMONIA-LYASE"/>
    <property type="match status" value="1"/>
</dbReference>
<feature type="compositionally biased region" description="Pro residues" evidence="1">
    <location>
        <begin position="21"/>
        <end position="31"/>
    </location>
</feature>
<dbReference type="Proteomes" id="UP001244011">
    <property type="component" value="Unassembled WGS sequence"/>
</dbReference>
<gene>
    <name evidence="3" type="ORF">QBC33DRAFT_499875</name>
</gene>
<organism evidence="3 4">
    <name type="scientific">Phialemonium atrogriseum</name>
    <dbReference type="NCBI Taxonomy" id="1093897"/>
    <lineage>
        <taxon>Eukaryota</taxon>
        <taxon>Fungi</taxon>
        <taxon>Dikarya</taxon>
        <taxon>Ascomycota</taxon>
        <taxon>Pezizomycotina</taxon>
        <taxon>Sordariomycetes</taxon>
        <taxon>Sordariomycetidae</taxon>
        <taxon>Cephalothecales</taxon>
        <taxon>Cephalothecaceae</taxon>
        <taxon>Phialemonium</taxon>
    </lineage>
</organism>
<evidence type="ECO:0000256" key="1">
    <source>
        <dbReference type="SAM" id="MobiDB-lite"/>
    </source>
</evidence>
<dbReference type="RefSeq" id="XP_060279330.1">
    <property type="nucleotide sequence ID" value="XM_060425660.1"/>
</dbReference>
<dbReference type="PANTHER" id="PTHR42937">
    <property type="match status" value="1"/>
</dbReference>
<protein>
    <submittedName>
        <fullName evidence="3">Tryptophan synthase beta subunit-like PLP-dependent enzyme</fullName>
    </submittedName>
</protein>
<comment type="caution">
    <text evidence="3">The sequence shown here is derived from an EMBL/GenBank/DDBJ whole genome shotgun (WGS) entry which is preliminary data.</text>
</comment>
<dbReference type="EMBL" id="MU839030">
    <property type="protein sequence ID" value="KAK1763117.1"/>
    <property type="molecule type" value="Genomic_DNA"/>
</dbReference>
<feature type="region of interest" description="Disordered" evidence="1">
    <location>
        <begin position="1"/>
        <end position="49"/>
    </location>
</feature>
<proteinExistence type="predicted"/>
<dbReference type="InterPro" id="IPR001926">
    <property type="entry name" value="TrpB-like_PALP"/>
</dbReference>
<feature type="compositionally biased region" description="Polar residues" evidence="1">
    <location>
        <begin position="34"/>
        <end position="44"/>
    </location>
</feature>